<evidence type="ECO:0000313" key="1">
    <source>
        <dbReference type="EMBL" id="KAF9513175.1"/>
    </source>
</evidence>
<comment type="caution">
    <text evidence="1">The sequence shown here is derived from an EMBL/GenBank/DDBJ whole genome shotgun (WGS) entry which is preliminary data.</text>
</comment>
<dbReference type="Proteomes" id="UP000886523">
    <property type="component" value="Unassembled WGS sequence"/>
</dbReference>
<protein>
    <submittedName>
        <fullName evidence="1">Uncharacterized protein</fullName>
    </submittedName>
</protein>
<organism evidence="1 2">
    <name type="scientific">Hydnum rufescens UP504</name>
    <dbReference type="NCBI Taxonomy" id="1448309"/>
    <lineage>
        <taxon>Eukaryota</taxon>
        <taxon>Fungi</taxon>
        <taxon>Dikarya</taxon>
        <taxon>Basidiomycota</taxon>
        <taxon>Agaricomycotina</taxon>
        <taxon>Agaricomycetes</taxon>
        <taxon>Cantharellales</taxon>
        <taxon>Hydnaceae</taxon>
        <taxon>Hydnum</taxon>
    </lineage>
</organism>
<keyword evidence="2" id="KW-1185">Reference proteome</keyword>
<dbReference type="EMBL" id="MU128976">
    <property type="protein sequence ID" value="KAF9513175.1"/>
    <property type="molecule type" value="Genomic_DNA"/>
</dbReference>
<dbReference type="OrthoDB" id="5376590at2759"/>
<gene>
    <name evidence="1" type="ORF">BS47DRAFT_984907</name>
</gene>
<accession>A0A9P6DWV8</accession>
<name>A0A9P6DWV8_9AGAM</name>
<reference evidence="1" key="1">
    <citation type="journal article" date="2020" name="Nat. Commun.">
        <title>Large-scale genome sequencing of mycorrhizal fungi provides insights into the early evolution of symbiotic traits.</title>
        <authorList>
            <person name="Miyauchi S."/>
            <person name="Kiss E."/>
            <person name="Kuo A."/>
            <person name="Drula E."/>
            <person name="Kohler A."/>
            <person name="Sanchez-Garcia M."/>
            <person name="Morin E."/>
            <person name="Andreopoulos B."/>
            <person name="Barry K.W."/>
            <person name="Bonito G."/>
            <person name="Buee M."/>
            <person name="Carver A."/>
            <person name="Chen C."/>
            <person name="Cichocki N."/>
            <person name="Clum A."/>
            <person name="Culley D."/>
            <person name="Crous P.W."/>
            <person name="Fauchery L."/>
            <person name="Girlanda M."/>
            <person name="Hayes R.D."/>
            <person name="Keri Z."/>
            <person name="LaButti K."/>
            <person name="Lipzen A."/>
            <person name="Lombard V."/>
            <person name="Magnuson J."/>
            <person name="Maillard F."/>
            <person name="Murat C."/>
            <person name="Nolan M."/>
            <person name="Ohm R.A."/>
            <person name="Pangilinan J."/>
            <person name="Pereira M.F."/>
            <person name="Perotto S."/>
            <person name="Peter M."/>
            <person name="Pfister S."/>
            <person name="Riley R."/>
            <person name="Sitrit Y."/>
            <person name="Stielow J.B."/>
            <person name="Szollosi G."/>
            <person name="Zifcakova L."/>
            <person name="Stursova M."/>
            <person name="Spatafora J.W."/>
            <person name="Tedersoo L."/>
            <person name="Vaario L.M."/>
            <person name="Yamada A."/>
            <person name="Yan M."/>
            <person name="Wang P."/>
            <person name="Xu J."/>
            <person name="Bruns T."/>
            <person name="Baldrian P."/>
            <person name="Vilgalys R."/>
            <person name="Dunand C."/>
            <person name="Henrissat B."/>
            <person name="Grigoriev I.V."/>
            <person name="Hibbett D."/>
            <person name="Nagy L.G."/>
            <person name="Martin F.M."/>
        </authorList>
    </citation>
    <scope>NUCLEOTIDE SEQUENCE</scope>
    <source>
        <strain evidence="1">UP504</strain>
    </source>
</reference>
<evidence type="ECO:0000313" key="2">
    <source>
        <dbReference type="Proteomes" id="UP000886523"/>
    </source>
</evidence>
<dbReference type="AlphaFoldDB" id="A0A9P6DWV8"/>
<sequence length="57" mass="6183">MCRDFESCVVSSKIFFIARLKAPALTHNLVSLLNTGKIGKAVYDGYTSCPLLMGMGN</sequence>
<proteinExistence type="predicted"/>